<feature type="non-terminal residue" evidence="2">
    <location>
        <position position="1"/>
    </location>
</feature>
<keyword evidence="3" id="KW-1185">Reference proteome</keyword>
<organism evidence="2 3">
    <name type="scientific">Calocera viscosa (strain TUFC12733)</name>
    <dbReference type="NCBI Taxonomy" id="1330018"/>
    <lineage>
        <taxon>Eukaryota</taxon>
        <taxon>Fungi</taxon>
        <taxon>Dikarya</taxon>
        <taxon>Basidiomycota</taxon>
        <taxon>Agaricomycotina</taxon>
        <taxon>Dacrymycetes</taxon>
        <taxon>Dacrymycetales</taxon>
        <taxon>Dacrymycetaceae</taxon>
        <taxon>Calocera</taxon>
    </lineage>
</organism>
<proteinExistence type="predicted"/>
<dbReference type="Proteomes" id="UP000076738">
    <property type="component" value="Unassembled WGS sequence"/>
</dbReference>
<accession>A0A167RFS7</accession>
<evidence type="ECO:0000256" key="1">
    <source>
        <dbReference type="SAM" id="MobiDB-lite"/>
    </source>
</evidence>
<evidence type="ECO:0000313" key="2">
    <source>
        <dbReference type="EMBL" id="KZP00862.1"/>
    </source>
</evidence>
<name>A0A167RFS7_CALVF</name>
<evidence type="ECO:0000313" key="3">
    <source>
        <dbReference type="Proteomes" id="UP000076738"/>
    </source>
</evidence>
<feature type="compositionally biased region" description="Pro residues" evidence="1">
    <location>
        <begin position="40"/>
        <end position="60"/>
    </location>
</feature>
<reference evidence="2 3" key="1">
    <citation type="journal article" date="2016" name="Mol. Biol. Evol.">
        <title>Comparative Genomics of Early-Diverging Mushroom-Forming Fungi Provides Insights into the Origins of Lignocellulose Decay Capabilities.</title>
        <authorList>
            <person name="Nagy L.G."/>
            <person name="Riley R."/>
            <person name="Tritt A."/>
            <person name="Adam C."/>
            <person name="Daum C."/>
            <person name="Floudas D."/>
            <person name="Sun H."/>
            <person name="Yadav J.S."/>
            <person name="Pangilinan J."/>
            <person name="Larsson K.H."/>
            <person name="Matsuura K."/>
            <person name="Barry K."/>
            <person name="Labutti K."/>
            <person name="Kuo R."/>
            <person name="Ohm R.A."/>
            <person name="Bhattacharya S.S."/>
            <person name="Shirouzu T."/>
            <person name="Yoshinaga Y."/>
            <person name="Martin F.M."/>
            <person name="Grigoriev I.V."/>
            <person name="Hibbett D.S."/>
        </authorList>
    </citation>
    <scope>NUCLEOTIDE SEQUENCE [LARGE SCALE GENOMIC DNA]</scope>
    <source>
        <strain evidence="2 3">TUFC12733</strain>
    </source>
</reference>
<dbReference type="EMBL" id="KV417268">
    <property type="protein sequence ID" value="KZP00862.1"/>
    <property type="molecule type" value="Genomic_DNA"/>
</dbReference>
<gene>
    <name evidence="2" type="ORF">CALVIDRAFT_533199</name>
</gene>
<feature type="region of interest" description="Disordered" evidence="1">
    <location>
        <begin position="29"/>
        <end position="69"/>
    </location>
</feature>
<protein>
    <submittedName>
        <fullName evidence="2">Uncharacterized protein</fullName>
    </submittedName>
</protein>
<dbReference type="AlphaFoldDB" id="A0A167RFS7"/>
<sequence>MTRLRPRLKIRWGGVASHLWAGEFQPRTAAPLSFQATQPPTSPPPRQSIPPSPRPDPPRSPGAAGASGTLFRISCGAPAGYW</sequence>